<dbReference type="Proteomes" id="UP000184139">
    <property type="component" value="Unassembled WGS sequence"/>
</dbReference>
<keyword evidence="12" id="KW-1185">Reference proteome</keyword>
<gene>
    <name evidence="11" type="ORF">SAMN02745124_02540</name>
</gene>
<keyword evidence="8" id="KW-0597">Phosphoprotein</keyword>
<dbReference type="SMART" id="SM00091">
    <property type="entry name" value="PAS"/>
    <property type="match status" value="1"/>
</dbReference>
<feature type="domain" description="Response regulatory" evidence="10">
    <location>
        <begin position="7"/>
        <end position="123"/>
    </location>
</feature>
<dbReference type="SUPFAM" id="SSF55785">
    <property type="entry name" value="PYP-like sensor domain (PAS domain)"/>
    <property type="match status" value="1"/>
</dbReference>
<keyword evidence="6" id="KW-0067">ATP-binding</keyword>
<dbReference type="InterPro" id="IPR035965">
    <property type="entry name" value="PAS-like_dom_sf"/>
</dbReference>
<evidence type="ECO:0000256" key="4">
    <source>
        <dbReference type="ARBA" id="ARBA00022741"/>
    </source>
</evidence>
<evidence type="ECO:0000256" key="3">
    <source>
        <dbReference type="ARBA" id="ARBA00022679"/>
    </source>
</evidence>
<protein>
    <recommendedName>
        <fullName evidence="2">histidine kinase</fullName>
        <ecNumber evidence="2">2.7.13.3</ecNumber>
    </recommendedName>
</protein>
<dbReference type="SUPFAM" id="SSF55874">
    <property type="entry name" value="ATPase domain of HSP90 chaperone/DNA topoisomerase II/histidine kinase"/>
    <property type="match status" value="1"/>
</dbReference>
<dbReference type="AlphaFoldDB" id="A0A1M5WVG0"/>
<feature type="domain" description="Histidine kinase" evidence="9">
    <location>
        <begin position="302"/>
        <end position="525"/>
    </location>
</feature>
<dbReference type="Gene3D" id="3.30.450.20">
    <property type="entry name" value="PAS domain"/>
    <property type="match status" value="1"/>
</dbReference>
<dbReference type="Gene3D" id="1.10.287.130">
    <property type="match status" value="1"/>
</dbReference>
<dbReference type="STRING" id="1121409.SAMN02745124_02540"/>
<name>A0A1M5WVG0_9BACT</name>
<evidence type="ECO:0000259" key="10">
    <source>
        <dbReference type="PROSITE" id="PS50110"/>
    </source>
</evidence>
<dbReference type="Pfam" id="PF02518">
    <property type="entry name" value="HATPase_c"/>
    <property type="match status" value="1"/>
</dbReference>
<dbReference type="InterPro" id="IPR000014">
    <property type="entry name" value="PAS"/>
</dbReference>
<dbReference type="PANTHER" id="PTHR43065:SF46">
    <property type="entry name" value="C4-DICARBOXYLATE TRANSPORT SENSOR PROTEIN DCTB"/>
    <property type="match status" value="1"/>
</dbReference>
<dbReference type="OrthoDB" id="9761600at2"/>
<dbReference type="InterPro" id="IPR036097">
    <property type="entry name" value="HisK_dim/P_sf"/>
</dbReference>
<evidence type="ECO:0000313" key="11">
    <source>
        <dbReference type="EMBL" id="SHH91382.1"/>
    </source>
</evidence>
<evidence type="ECO:0000313" key="12">
    <source>
        <dbReference type="Proteomes" id="UP000184139"/>
    </source>
</evidence>
<dbReference type="PROSITE" id="PS50109">
    <property type="entry name" value="HIS_KIN"/>
    <property type="match status" value="1"/>
</dbReference>
<dbReference type="CDD" id="cd17546">
    <property type="entry name" value="REC_hyHK_CKI1_RcsC-like"/>
    <property type="match status" value="1"/>
</dbReference>
<dbReference type="Gene3D" id="3.40.50.2300">
    <property type="match status" value="2"/>
</dbReference>
<evidence type="ECO:0000256" key="1">
    <source>
        <dbReference type="ARBA" id="ARBA00000085"/>
    </source>
</evidence>
<dbReference type="SUPFAM" id="SSF52172">
    <property type="entry name" value="CheY-like"/>
    <property type="match status" value="2"/>
</dbReference>
<evidence type="ECO:0000256" key="2">
    <source>
        <dbReference type="ARBA" id="ARBA00012438"/>
    </source>
</evidence>
<proteinExistence type="predicted"/>
<dbReference type="RefSeq" id="WP_073376574.1">
    <property type="nucleotide sequence ID" value="NZ_FQXS01000015.1"/>
</dbReference>
<dbReference type="Gene3D" id="3.30.565.10">
    <property type="entry name" value="Histidine kinase-like ATPase, C-terminal domain"/>
    <property type="match status" value="1"/>
</dbReference>
<evidence type="ECO:0000256" key="6">
    <source>
        <dbReference type="ARBA" id="ARBA00022840"/>
    </source>
</evidence>
<dbReference type="CDD" id="cd00075">
    <property type="entry name" value="HATPase"/>
    <property type="match status" value="1"/>
</dbReference>
<dbReference type="GO" id="GO:0000155">
    <property type="term" value="F:phosphorelay sensor kinase activity"/>
    <property type="evidence" value="ECO:0007669"/>
    <property type="project" value="InterPro"/>
</dbReference>
<comment type="caution">
    <text evidence="8">Lacks conserved residue(s) required for the propagation of feature annotation.</text>
</comment>
<dbReference type="GO" id="GO:0005524">
    <property type="term" value="F:ATP binding"/>
    <property type="evidence" value="ECO:0007669"/>
    <property type="project" value="UniProtKB-KW"/>
</dbReference>
<dbReference type="InterPro" id="IPR003594">
    <property type="entry name" value="HATPase_dom"/>
</dbReference>
<dbReference type="PROSITE" id="PS50110">
    <property type="entry name" value="RESPONSE_REGULATORY"/>
    <property type="match status" value="2"/>
</dbReference>
<accession>A0A1M5WVG0</accession>
<feature type="domain" description="Response regulatory" evidence="10">
    <location>
        <begin position="541"/>
        <end position="661"/>
    </location>
</feature>
<keyword evidence="3" id="KW-0808">Transferase</keyword>
<reference evidence="11 12" key="1">
    <citation type="submission" date="2016-11" db="EMBL/GenBank/DDBJ databases">
        <authorList>
            <person name="Jaros S."/>
            <person name="Januszkiewicz K."/>
            <person name="Wedrychowicz H."/>
        </authorList>
    </citation>
    <scope>NUCLEOTIDE SEQUENCE [LARGE SCALE GENOMIC DNA]</scope>
    <source>
        <strain evidence="11 12">DSM 9705</strain>
    </source>
</reference>
<dbReference type="InterPro" id="IPR005467">
    <property type="entry name" value="His_kinase_dom"/>
</dbReference>
<evidence type="ECO:0000256" key="8">
    <source>
        <dbReference type="PROSITE-ProRule" id="PRU00169"/>
    </source>
</evidence>
<organism evidence="11 12">
    <name type="scientific">Desulfofustis glycolicus DSM 9705</name>
    <dbReference type="NCBI Taxonomy" id="1121409"/>
    <lineage>
        <taxon>Bacteria</taxon>
        <taxon>Pseudomonadati</taxon>
        <taxon>Thermodesulfobacteriota</taxon>
        <taxon>Desulfobulbia</taxon>
        <taxon>Desulfobulbales</taxon>
        <taxon>Desulfocapsaceae</taxon>
        <taxon>Desulfofustis</taxon>
    </lineage>
</organism>
<evidence type="ECO:0000256" key="5">
    <source>
        <dbReference type="ARBA" id="ARBA00022777"/>
    </source>
</evidence>
<keyword evidence="5 11" id="KW-0418">Kinase</keyword>
<dbReference type="CDD" id="cd00130">
    <property type="entry name" value="PAS"/>
    <property type="match status" value="1"/>
</dbReference>
<keyword evidence="7" id="KW-0902">Two-component regulatory system</keyword>
<sequence>MSSGQPRALVVDNNPVLLKAISTLVQREGCLVHTAENGLEALEIFKREPVDIVFTDLVMPLVSGEQLCRVIRQTPDRGTVFIVVISAIPIAEAKRIMATISCDLCIVKGSLAEMRSNIHEALERFSRQSVAADKVLGDQAGLFERQGGELSIAGEILAEKMHREEIVASLSEGVIELNEHGKIVDINRAALDILDCEVAGIIGSDLVAIGWGEHDETIASWLNGELRGRGMKPLTIGDDRPIRRHNRVLVVSLLAVAGASYFGICIIRDITRQYRAEEYQRKLDRAIRLVKKMDALSGMAGGVAHDFNNLLAVICGSIEVAELALDSGAADQVREKLERAKMSAQTAVELVRKISQSSAYGIIDRETSDIDSVLQHAVASFSADPAPTVEIVLESGDVSVSIDREQIVTAVVNVLRNSAEAGATRVTISGHRVRFAEPLVVAGQYVPAGNYLQLDLTDDGGGIEAGHIPEIFDPYYSTKQRGVVKGMGLGLAVVYSTLRNHGGYVVVTSEMFRGTTVSFYLPLLLEQQQDAATSVTHVGNSILLVEGDEQTALVAAAMIEYLGLEVVSAATSEIALARYRQAIGNGARFAAALINLREEEDARAVELCRNLRAIDADVRIIATSGTPVGPVMSHCRDYGFSNALPKPYTLDDLRNILALGRGGGVS</sequence>
<dbReference type="SMART" id="SM00387">
    <property type="entry name" value="HATPase_c"/>
    <property type="match status" value="1"/>
</dbReference>
<dbReference type="SUPFAM" id="SSF47384">
    <property type="entry name" value="Homodimeric domain of signal transducing histidine kinase"/>
    <property type="match status" value="1"/>
</dbReference>
<comment type="catalytic activity">
    <reaction evidence="1">
        <text>ATP + protein L-histidine = ADP + protein N-phospho-L-histidine.</text>
        <dbReference type="EC" id="2.7.13.3"/>
    </reaction>
</comment>
<dbReference type="Pfam" id="PF00072">
    <property type="entry name" value="Response_reg"/>
    <property type="match status" value="1"/>
</dbReference>
<keyword evidence="4" id="KW-0547">Nucleotide-binding</keyword>
<dbReference type="PANTHER" id="PTHR43065">
    <property type="entry name" value="SENSOR HISTIDINE KINASE"/>
    <property type="match status" value="1"/>
</dbReference>
<dbReference type="SMART" id="SM00448">
    <property type="entry name" value="REC"/>
    <property type="match status" value="2"/>
</dbReference>
<feature type="modified residue" description="4-aspartylphosphate" evidence="8">
    <location>
        <position position="56"/>
    </location>
</feature>
<dbReference type="EMBL" id="FQXS01000015">
    <property type="protein sequence ID" value="SHH91382.1"/>
    <property type="molecule type" value="Genomic_DNA"/>
</dbReference>
<dbReference type="PRINTS" id="PR00344">
    <property type="entry name" value="BCTRLSENSOR"/>
</dbReference>
<dbReference type="InterPro" id="IPR001789">
    <property type="entry name" value="Sig_transdc_resp-reg_receiver"/>
</dbReference>
<dbReference type="InterPro" id="IPR036890">
    <property type="entry name" value="HATPase_C_sf"/>
</dbReference>
<dbReference type="InterPro" id="IPR004358">
    <property type="entry name" value="Sig_transdc_His_kin-like_C"/>
</dbReference>
<evidence type="ECO:0000256" key="7">
    <source>
        <dbReference type="ARBA" id="ARBA00023012"/>
    </source>
</evidence>
<dbReference type="InterPro" id="IPR011006">
    <property type="entry name" value="CheY-like_superfamily"/>
</dbReference>
<evidence type="ECO:0000259" key="9">
    <source>
        <dbReference type="PROSITE" id="PS50109"/>
    </source>
</evidence>
<dbReference type="EC" id="2.7.13.3" evidence="2"/>